<dbReference type="EMBL" id="JANCYW010000017">
    <property type="protein sequence ID" value="KAK4538283.1"/>
    <property type="molecule type" value="Genomic_DNA"/>
</dbReference>
<reference evidence="2 3" key="1">
    <citation type="submission" date="2022-07" db="EMBL/GenBank/DDBJ databases">
        <title>Genome-wide signatures of adaptation to extreme environments.</title>
        <authorList>
            <person name="Cho C.H."/>
            <person name="Yoon H.S."/>
        </authorList>
    </citation>
    <scope>NUCLEOTIDE SEQUENCE [LARGE SCALE GENOMIC DNA]</scope>
    <source>
        <strain evidence="2 3">DBV 063 E5</strain>
    </source>
</reference>
<dbReference type="Proteomes" id="UP001301350">
    <property type="component" value="Unassembled WGS sequence"/>
</dbReference>
<evidence type="ECO:0008006" key="4">
    <source>
        <dbReference type="Google" id="ProtNLM"/>
    </source>
</evidence>
<dbReference type="InterPro" id="IPR002696">
    <property type="entry name" value="Membr_insert_effic_factor_YidD"/>
</dbReference>
<evidence type="ECO:0000313" key="3">
    <source>
        <dbReference type="Proteomes" id="UP001301350"/>
    </source>
</evidence>
<organism evidence="2 3">
    <name type="scientific">Cyanidium caldarium</name>
    <name type="common">Red alga</name>
    <dbReference type="NCBI Taxonomy" id="2771"/>
    <lineage>
        <taxon>Eukaryota</taxon>
        <taxon>Rhodophyta</taxon>
        <taxon>Bangiophyceae</taxon>
        <taxon>Cyanidiales</taxon>
        <taxon>Cyanidiaceae</taxon>
        <taxon>Cyanidium</taxon>
    </lineage>
</organism>
<sequence>MMTCRASRRARPACPVAFVFHSSLRLSHETPSPENDGSQVAIRALRWYKRQLSPLLPAGCRYVPTCSEYAVQALEQYGLLRGLLLTAWRLLRCNPTGGHGYDPPRWPPVAYWHVGRVPPRQGRPLKMDGGSAVRKTDRPKR</sequence>
<accession>A0AAV9J1R1</accession>
<dbReference type="PANTHER" id="PTHR33383">
    <property type="entry name" value="MEMBRANE PROTEIN INSERTION EFFICIENCY FACTOR-RELATED"/>
    <property type="match status" value="1"/>
</dbReference>
<keyword evidence="3" id="KW-1185">Reference proteome</keyword>
<dbReference type="SMART" id="SM01234">
    <property type="entry name" value="Haemolytic"/>
    <property type="match status" value="1"/>
</dbReference>
<dbReference type="PANTHER" id="PTHR33383:SF1">
    <property type="entry name" value="MEMBRANE PROTEIN INSERTION EFFICIENCY FACTOR-RELATED"/>
    <property type="match status" value="1"/>
</dbReference>
<dbReference type="NCBIfam" id="TIGR00278">
    <property type="entry name" value="membrane protein insertion efficiency factor YidD"/>
    <property type="match status" value="1"/>
</dbReference>
<dbReference type="AlphaFoldDB" id="A0AAV9J1R1"/>
<comment type="caution">
    <text evidence="2">The sequence shown here is derived from an EMBL/GenBank/DDBJ whole genome shotgun (WGS) entry which is preliminary data.</text>
</comment>
<name>A0AAV9J1R1_CYACA</name>
<gene>
    <name evidence="2" type="ORF">CDCA_CDCA17G4308</name>
</gene>
<evidence type="ECO:0000256" key="1">
    <source>
        <dbReference type="SAM" id="MobiDB-lite"/>
    </source>
</evidence>
<proteinExistence type="inferred from homology"/>
<feature type="region of interest" description="Disordered" evidence="1">
    <location>
        <begin position="120"/>
        <end position="141"/>
    </location>
</feature>
<dbReference type="HAMAP" id="MF_00386">
    <property type="entry name" value="UPF0161_YidD"/>
    <property type="match status" value="1"/>
</dbReference>
<dbReference type="Pfam" id="PF01809">
    <property type="entry name" value="YidD"/>
    <property type="match status" value="1"/>
</dbReference>
<evidence type="ECO:0000313" key="2">
    <source>
        <dbReference type="EMBL" id="KAK4538283.1"/>
    </source>
</evidence>
<protein>
    <recommendedName>
        <fullName evidence="4">Membrane protein insertion efficiency factor</fullName>
    </recommendedName>
</protein>